<dbReference type="CDD" id="cd10747">
    <property type="entry name" value="DnaJ_C"/>
    <property type="match status" value="1"/>
</dbReference>
<keyword evidence="3 6" id="KW-0863">Zinc-finger</keyword>
<sequence length="553" mass="60569">MQLAITHHLIPIFHQNRTFSHPNFLPISISPKTHLNFSSSLSSSSTPTTTLFYNSPPKRRRFSSLTTAAAAKTSDYYSVLNVSKNASLQDIKASYRKLARKYHPDMNKGPGAEEKFKEISAAYEVLSDDEKRSLYDRFGEAGLRGEFGGPTGGSQGVDPFEIFSEYFGEASSFFGGSGEPGGFNFSFKSKGNQDLDIRYDLYLRFEESIFGGEREVEVPCFETCNGCGGTGAKSTSSVKVCSECGGRGGVVKTQKTPFGVMSQVSTCAKCGGDGKIITEHCRKCGGRGQVRSKRMINIVIPPGINNGATMQVRGEGNIDTKRSIAGDLYVVLHIEEKHGIQRDGLNLYSKVKIDYTEAILGTVVKVTTVEGIRDLQVPPGIQPGETVKMPYMGVPDINKPSVRGDHHFIVNIQIPKDISDAERSLVEELALLRKTSQDTVLPAETSGGGDHEQYASPTSGHRGKSFAHLWKSIKNFLGKKQSGKRFASVSMGTPVLSGVNTFLPSSSLMFYFPALFVTTVVFALVRTVYCKLLRQKIQTKHISQHPERTEGEH</sequence>
<feature type="domain" description="CR-type" evidence="10">
    <location>
        <begin position="211"/>
        <end position="293"/>
    </location>
</feature>
<evidence type="ECO:0000313" key="12">
    <source>
        <dbReference type="Proteomes" id="UP001630127"/>
    </source>
</evidence>
<evidence type="ECO:0000256" key="7">
    <source>
        <dbReference type="SAM" id="MobiDB-lite"/>
    </source>
</evidence>
<dbReference type="PANTHER" id="PTHR43096">
    <property type="entry name" value="DNAJ HOMOLOG 1, MITOCHONDRIAL-RELATED"/>
    <property type="match status" value="1"/>
</dbReference>
<dbReference type="InterPro" id="IPR001623">
    <property type="entry name" value="DnaJ_domain"/>
</dbReference>
<keyword evidence="8" id="KW-1133">Transmembrane helix</keyword>
<dbReference type="GO" id="GO:0008270">
    <property type="term" value="F:zinc ion binding"/>
    <property type="evidence" value="ECO:0007669"/>
    <property type="project" value="UniProtKB-KW"/>
</dbReference>
<feature type="region of interest" description="Disordered" evidence="7">
    <location>
        <begin position="440"/>
        <end position="461"/>
    </location>
</feature>
<evidence type="ECO:0000256" key="5">
    <source>
        <dbReference type="ARBA" id="ARBA00023186"/>
    </source>
</evidence>
<dbReference type="Gene3D" id="2.60.260.20">
    <property type="entry name" value="Urease metallochaperone UreE, N-terminal domain"/>
    <property type="match status" value="2"/>
</dbReference>
<dbReference type="InterPro" id="IPR018253">
    <property type="entry name" value="DnaJ_domain_CS"/>
</dbReference>
<dbReference type="InterPro" id="IPR012724">
    <property type="entry name" value="DnaJ"/>
</dbReference>
<evidence type="ECO:0000313" key="11">
    <source>
        <dbReference type="EMBL" id="KAL3512117.1"/>
    </source>
</evidence>
<dbReference type="Proteomes" id="UP001630127">
    <property type="component" value="Unassembled WGS sequence"/>
</dbReference>
<protein>
    <submittedName>
        <fullName evidence="11">Uncharacterized protein</fullName>
    </submittedName>
</protein>
<dbReference type="CDD" id="cd10719">
    <property type="entry name" value="DnaJ_zf"/>
    <property type="match status" value="1"/>
</dbReference>
<evidence type="ECO:0000259" key="10">
    <source>
        <dbReference type="PROSITE" id="PS51188"/>
    </source>
</evidence>
<dbReference type="FunFam" id="2.60.260.20:FF:000005">
    <property type="entry name" value="Chaperone protein dnaJ 1, mitochondrial"/>
    <property type="match status" value="1"/>
</dbReference>
<dbReference type="CDD" id="cd06257">
    <property type="entry name" value="DnaJ"/>
    <property type="match status" value="1"/>
</dbReference>
<dbReference type="PROSITE" id="PS50076">
    <property type="entry name" value="DNAJ_2"/>
    <property type="match status" value="1"/>
</dbReference>
<evidence type="ECO:0000259" key="9">
    <source>
        <dbReference type="PROSITE" id="PS50076"/>
    </source>
</evidence>
<keyword evidence="5" id="KW-0143">Chaperone</keyword>
<gene>
    <name evidence="11" type="ORF">ACH5RR_024834</name>
</gene>
<organism evidence="11 12">
    <name type="scientific">Cinchona calisaya</name>
    <dbReference type="NCBI Taxonomy" id="153742"/>
    <lineage>
        <taxon>Eukaryota</taxon>
        <taxon>Viridiplantae</taxon>
        <taxon>Streptophyta</taxon>
        <taxon>Embryophyta</taxon>
        <taxon>Tracheophyta</taxon>
        <taxon>Spermatophyta</taxon>
        <taxon>Magnoliopsida</taxon>
        <taxon>eudicotyledons</taxon>
        <taxon>Gunneridae</taxon>
        <taxon>Pentapetalae</taxon>
        <taxon>asterids</taxon>
        <taxon>lamiids</taxon>
        <taxon>Gentianales</taxon>
        <taxon>Rubiaceae</taxon>
        <taxon>Cinchonoideae</taxon>
        <taxon>Cinchoneae</taxon>
        <taxon>Cinchona</taxon>
    </lineage>
</organism>
<dbReference type="SUPFAM" id="SSF49493">
    <property type="entry name" value="HSP40/DnaJ peptide-binding domain"/>
    <property type="match status" value="2"/>
</dbReference>
<accession>A0ABD2Z208</accession>
<dbReference type="PANTHER" id="PTHR43096:SF26">
    <property type="entry name" value="CR-TYPE DOMAIN-CONTAINING PROTEIN"/>
    <property type="match status" value="1"/>
</dbReference>
<keyword evidence="4 6" id="KW-0862">Zinc</keyword>
<dbReference type="Gene3D" id="2.10.230.10">
    <property type="entry name" value="Heat shock protein DnaJ, cysteine-rich domain"/>
    <property type="match status" value="1"/>
</dbReference>
<feature type="domain" description="J" evidence="9">
    <location>
        <begin position="75"/>
        <end position="139"/>
    </location>
</feature>
<keyword evidence="2" id="KW-0677">Repeat</keyword>
<dbReference type="FunFam" id="1.10.287.110:FF:000037">
    <property type="entry name" value="Chaperone protein dnaJ A6 chloroplastic"/>
    <property type="match status" value="1"/>
</dbReference>
<dbReference type="FunFam" id="2.10.230.10:FF:000002">
    <property type="entry name" value="Molecular chaperone DnaJ"/>
    <property type="match status" value="1"/>
</dbReference>
<evidence type="ECO:0000256" key="6">
    <source>
        <dbReference type="PROSITE-ProRule" id="PRU00546"/>
    </source>
</evidence>
<evidence type="ECO:0000256" key="8">
    <source>
        <dbReference type="SAM" id="Phobius"/>
    </source>
</evidence>
<evidence type="ECO:0000256" key="1">
    <source>
        <dbReference type="ARBA" id="ARBA00022723"/>
    </source>
</evidence>
<dbReference type="InterPro" id="IPR002939">
    <property type="entry name" value="DnaJ_C"/>
</dbReference>
<proteinExistence type="inferred from homology"/>
<dbReference type="EMBL" id="JBJUIK010000011">
    <property type="protein sequence ID" value="KAL3512117.1"/>
    <property type="molecule type" value="Genomic_DNA"/>
</dbReference>
<keyword evidence="8" id="KW-0472">Membrane</keyword>
<reference evidence="11 12" key="1">
    <citation type="submission" date="2024-11" db="EMBL/GenBank/DDBJ databases">
        <title>A near-complete genome assembly of Cinchona calisaya.</title>
        <authorList>
            <person name="Lian D.C."/>
            <person name="Zhao X.W."/>
            <person name="Wei L."/>
        </authorList>
    </citation>
    <scope>NUCLEOTIDE SEQUENCE [LARGE SCALE GENOMIC DNA]</scope>
    <source>
        <tissue evidence="11">Nenye</tissue>
    </source>
</reference>
<dbReference type="PROSITE" id="PS51188">
    <property type="entry name" value="ZF_CR"/>
    <property type="match status" value="1"/>
</dbReference>
<dbReference type="Gene3D" id="1.10.287.110">
    <property type="entry name" value="DnaJ domain"/>
    <property type="match status" value="1"/>
</dbReference>
<dbReference type="InterPro" id="IPR036410">
    <property type="entry name" value="HSP_DnaJ_Cys-rich_dom_sf"/>
</dbReference>
<name>A0ABD2Z208_9GENT</name>
<dbReference type="Pfam" id="PF00684">
    <property type="entry name" value="DnaJ_CXXCXGXG"/>
    <property type="match status" value="1"/>
</dbReference>
<dbReference type="SUPFAM" id="SSF46565">
    <property type="entry name" value="Chaperone J-domain"/>
    <property type="match status" value="1"/>
</dbReference>
<dbReference type="InterPro" id="IPR001305">
    <property type="entry name" value="HSP_DnaJ_Cys-rich_dom"/>
</dbReference>
<dbReference type="Pfam" id="PF00226">
    <property type="entry name" value="DnaJ"/>
    <property type="match status" value="1"/>
</dbReference>
<dbReference type="SUPFAM" id="SSF57938">
    <property type="entry name" value="DnaJ/Hsp40 cysteine-rich domain"/>
    <property type="match status" value="1"/>
</dbReference>
<keyword evidence="8" id="KW-0812">Transmembrane</keyword>
<dbReference type="HAMAP" id="MF_01152">
    <property type="entry name" value="DnaJ"/>
    <property type="match status" value="1"/>
</dbReference>
<feature type="transmembrane region" description="Helical" evidence="8">
    <location>
        <begin position="508"/>
        <end position="529"/>
    </location>
</feature>
<dbReference type="Pfam" id="PF01556">
    <property type="entry name" value="DnaJ_C"/>
    <property type="match status" value="1"/>
</dbReference>
<dbReference type="SMART" id="SM00271">
    <property type="entry name" value="DnaJ"/>
    <property type="match status" value="1"/>
</dbReference>
<feature type="zinc finger region" description="CR-type" evidence="6">
    <location>
        <begin position="211"/>
        <end position="293"/>
    </location>
</feature>
<keyword evidence="12" id="KW-1185">Reference proteome</keyword>
<comment type="caution">
    <text evidence="11">The sequence shown here is derived from an EMBL/GenBank/DDBJ whole genome shotgun (WGS) entry which is preliminary data.</text>
</comment>
<dbReference type="InterPro" id="IPR036869">
    <property type="entry name" value="J_dom_sf"/>
</dbReference>
<evidence type="ECO:0000256" key="4">
    <source>
        <dbReference type="ARBA" id="ARBA00022833"/>
    </source>
</evidence>
<dbReference type="PRINTS" id="PR00625">
    <property type="entry name" value="JDOMAIN"/>
</dbReference>
<dbReference type="PROSITE" id="PS00636">
    <property type="entry name" value="DNAJ_1"/>
    <property type="match status" value="1"/>
</dbReference>
<evidence type="ECO:0000256" key="3">
    <source>
        <dbReference type="ARBA" id="ARBA00022771"/>
    </source>
</evidence>
<dbReference type="NCBIfam" id="TIGR02349">
    <property type="entry name" value="DnaJ_bact"/>
    <property type="match status" value="1"/>
</dbReference>
<dbReference type="InterPro" id="IPR008971">
    <property type="entry name" value="HSP40/DnaJ_pept-bd"/>
</dbReference>
<dbReference type="AlphaFoldDB" id="A0ABD2Z208"/>
<keyword evidence="1 6" id="KW-0479">Metal-binding</keyword>
<evidence type="ECO:0000256" key="2">
    <source>
        <dbReference type="ARBA" id="ARBA00022737"/>
    </source>
</evidence>